<comment type="caution">
    <text evidence="1">The sequence shown here is derived from an EMBL/GenBank/DDBJ whole genome shotgun (WGS) entry which is preliminary data.</text>
</comment>
<name>A0ABV1MZ63_9BACI</name>
<keyword evidence="2" id="KW-1185">Reference proteome</keyword>
<dbReference type="Proteomes" id="UP001478862">
    <property type="component" value="Unassembled WGS sequence"/>
</dbReference>
<keyword evidence="1" id="KW-0255">Endonuclease</keyword>
<reference evidence="1 2" key="1">
    <citation type="submission" date="2024-06" db="EMBL/GenBank/DDBJ databases">
        <title>Lysinibacillus zambalefons sp. nov., a Novel Firmicute Isolated from the Poon Bato Zambales Hyperalkaline Spring.</title>
        <authorList>
            <person name="Aja J.A."/>
            <person name="Lazaro J.E.H."/>
            <person name="Llorin L.D."/>
            <person name="Lim K.R."/>
            <person name="Teodosio J."/>
            <person name="Dalisay D.S."/>
        </authorList>
    </citation>
    <scope>NUCLEOTIDE SEQUENCE [LARGE SCALE GENOMIC DNA]</scope>
    <source>
        <strain evidence="1 2">M3</strain>
    </source>
</reference>
<sequence length="311" mass="36323">MNRGYAGFYKSYYLRSSYEYAYAKFLDYHSISWGYEDKVFNIGFKFYKPDFFFYNDNGDIIKIVEIKSRDIMAKEKALEALKVIETTYDINCELISYEELLEMYKLVPFSLTSTITEWIESKNTTINKANYGKFNAHFNQQHNEHTKKIIGQHTKRLWESNSPAKARMIEGLRKSGLAQKGKQKKPREQRICKSCGSKFEVIVSSSKWFCTQSCAGSSNIQVATQTYVEKRAKIHQEIKQTVIKWAIDNQEIITATPFNQIKSTLQPLIESIYQEFGVKDFRVISKSIFGEDRGRKELLRFMKKVCNENVC</sequence>
<dbReference type="EMBL" id="JBEGDG010000035">
    <property type="protein sequence ID" value="MEQ6357801.1"/>
    <property type="molecule type" value="Genomic_DNA"/>
</dbReference>
<accession>A0ABV1MZ63</accession>
<keyword evidence="1" id="KW-0378">Hydrolase</keyword>
<protein>
    <submittedName>
        <fullName evidence="1">Restriction endonuclease</fullName>
    </submittedName>
</protein>
<gene>
    <name evidence="1" type="ORF">ABNX05_24665</name>
</gene>
<dbReference type="GO" id="GO:0004519">
    <property type="term" value="F:endonuclease activity"/>
    <property type="evidence" value="ECO:0007669"/>
    <property type="project" value="UniProtKB-KW"/>
</dbReference>
<organism evidence="1 2">
    <name type="scientific">Lysinibacillus zambalensis</name>
    <dbReference type="NCBI Taxonomy" id="3160866"/>
    <lineage>
        <taxon>Bacteria</taxon>
        <taxon>Bacillati</taxon>
        <taxon>Bacillota</taxon>
        <taxon>Bacilli</taxon>
        <taxon>Bacillales</taxon>
        <taxon>Bacillaceae</taxon>
        <taxon>Lysinibacillus</taxon>
    </lineage>
</organism>
<keyword evidence="1" id="KW-0540">Nuclease</keyword>
<evidence type="ECO:0000313" key="1">
    <source>
        <dbReference type="EMBL" id="MEQ6357801.1"/>
    </source>
</evidence>
<proteinExistence type="predicted"/>
<dbReference type="RefSeq" id="WP_349662109.1">
    <property type="nucleotide sequence ID" value="NZ_JBEGDG010000035.1"/>
</dbReference>
<evidence type="ECO:0000313" key="2">
    <source>
        <dbReference type="Proteomes" id="UP001478862"/>
    </source>
</evidence>
<dbReference type="Gene3D" id="3.40.91.30">
    <property type="match status" value="1"/>
</dbReference>